<keyword evidence="6" id="KW-0391">Immunity</keyword>
<evidence type="ECO:0000256" key="3">
    <source>
        <dbReference type="ARBA" id="ARBA00022723"/>
    </source>
</evidence>
<dbReference type="EMBL" id="JANBUH010000779">
    <property type="protein sequence ID" value="KAJ2749470.1"/>
    <property type="molecule type" value="Genomic_DNA"/>
</dbReference>
<dbReference type="InterPro" id="IPR046439">
    <property type="entry name" value="ZF_RZ_dom"/>
</dbReference>
<proteinExistence type="predicted"/>
<dbReference type="GO" id="GO:0008270">
    <property type="term" value="F:zinc ion binding"/>
    <property type="evidence" value="ECO:0007669"/>
    <property type="project" value="UniProtKB-KW"/>
</dbReference>
<comment type="caution">
    <text evidence="8">The sequence shown here is derived from an EMBL/GenBank/DDBJ whole genome shotgun (WGS) entry which is preliminary data.</text>
</comment>
<protein>
    <recommendedName>
        <fullName evidence="7">RZ-type domain-containing protein</fullName>
    </recommendedName>
</protein>
<dbReference type="GO" id="GO:0002376">
    <property type="term" value="P:immune system process"/>
    <property type="evidence" value="ECO:0007669"/>
    <property type="project" value="UniProtKB-KW"/>
</dbReference>
<evidence type="ECO:0000256" key="4">
    <source>
        <dbReference type="ARBA" id="ARBA00022771"/>
    </source>
</evidence>
<keyword evidence="4" id="KW-0863">Zinc-finger</keyword>
<name>A0A9W8L9E1_9FUNG</name>
<keyword evidence="3" id="KW-0479">Metal-binding</keyword>
<evidence type="ECO:0000256" key="6">
    <source>
        <dbReference type="ARBA" id="ARBA00022859"/>
    </source>
</evidence>
<feature type="domain" description="RZ-type" evidence="7">
    <location>
        <begin position="96"/>
        <end position="144"/>
    </location>
</feature>
<dbReference type="AlphaFoldDB" id="A0A9W8L9E1"/>
<keyword evidence="2" id="KW-0963">Cytoplasm</keyword>
<accession>A0A9W8L9E1</accession>
<evidence type="ECO:0000259" key="7">
    <source>
        <dbReference type="PROSITE" id="PS51981"/>
    </source>
</evidence>
<gene>
    <name evidence="8" type="ORF">GGI19_005646</name>
</gene>
<dbReference type="GO" id="GO:0005737">
    <property type="term" value="C:cytoplasm"/>
    <property type="evidence" value="ECO:0007669"/>
    <property type="project" value="UniProtKB-SubCell"/>
</dbReference>
<dbReference type="OrthoDB" id="2423195at2759"/>
<dbReference type="Proteomes" id="UP001140011">
    <property type="component" value="Unassembled WGS sequence"/>
</dbReference>
<comment type="subcellular location">
    <subcellularLocation>
        <location evidence="1">Cytoplasm</location>
    </subcellularLocation>
</comment>
<keyword evidence="5" id="KW-0862">Zinc</keyword>
<dbReference type="PROSITE" id="PS51981">
    <property type="entry name" value="ZF_RZ"/>
    <property type="match status" value="1"/>
</dbReference>
<keyword evidence="9" id="KW-1185">Reference proteome</keyword>
<evidence type="ECO:0000256" key="2">
    <source>
        <dbReference type="ARBA" id="ARBA00022490"/>
    </source>
</evidence>
<evidence type="ECO:0000313" key="8">
    <source>
        <dbReference type="EMBL" id="KAJ2749470.1"/>
    </source>
</evidence>
<reference evidence="8" key="1">
    <citation type="submission" date="2022-07" db="EMBL/GenBank/DDBJ databases">
        <title>Phylogenomic reconstructions and comparative analyses of Kickxellomycotina fungi.</title>
        <authorList>
            <person name="Reynolds N.K."/>
            <person name="Stajich J.E."/>
            <person name="Barry K."/>
            <person name="Grigoriev I.V."/>
            <person name="Crous P."/>
            <person name="Smith M.E."/>
        </authorList>
    </citation>
    <scope>NUCLEOTIDE SEQUENCE</scope>
    <source>
        <strain evidence="8">BCRC 34297</strain>
    </source>
</reference>
<dbReference type="Pfam" id="PF20173">
    <property type="entry name" value="ZnF_RZ-type"/>
    <property type="match status" value="1"/>
</dbReference>
<organism evidence="8 9">
    <name type="scientific">Coemansia pectinata</name>
    <dbReference type="NCBI Taxonomy" id="1052879"/>
    <lineage>
        <taxon>Eukaryota</taxon>
        <taxon>Fungi</taxon>
        <taxon>Fungi incertae sedis</taxon>
        <taxon>Zoopagomycota</taxon>
        <taxon>Kickxellomycotina</taxon>
        <taxon>Kickxellomycetes</taxon>
        <taxon>Kickxellales</taxon>
        <taxon>Kickxellaceae</taxon>
        <taxon>Coemansia</taxon>
    </lineage>
</organism>
<sequence>MYKTPAPTMPLFGKSSEKGIIETAARKAAENHMHLNIHKFTPTINQAVEISVNQALDKSIPKIVDQVVKEMEARQIASQVGTSISSANKGVVYRTITAGEVQAVMAAIPGVTWHQCLNGHQYAVGECGNPIVQGKCIECKESLG</sequence>
<evidence type="ECO:0000313" key="9">
    <source>
        <dbReference type="Proteomes" id="UP001140011"/>
    </source>
</evidence>
<evidence type="ECO:0000256" key="5">
    <source>
        <dbReference type="ARBA" id="ARBA00022833"/>
    </source>
</evidence>
<evidence type="ECO:0000256" key="1">
    <source>
        <dbReference type="ARBA" id="ARBA00004496"/>
    </source>
</evidence>